<dbReference type="PANTHER" id="PTHR30250:SF26">
    <property type="entry name" value="PSMA PROTEIN"/>
    <property type="match status" value="1"/>
</dbReference>
<accession>A0A921LB80</accession>
<dbReference type="Pfam" id="PF01943">
    <property type="entry name" value="Polysacc_synt"/>
    <property type="match status" value="1"/>
</dbReference>
<evidence type="ECO:0000256" key="4">
    <source>
        <dbReference type="ARBA" id="ARBA00022989"/>
    </source>
</evidence>
<dbReference type="InterPro" id="IPR002797">
    <property type="entry name" value="Polysacc_synth"/>
</dbReference>
<keyword evidence="4 6" id="KW-1133">Transmembrane helix</keyword>
<dbReference type="RefSeq" id="WP_276825540.1">
    <property type="nucleotide sequence ID" value="NZ_DYVX01000003.1"/>
</dbReference>
<feature type="transmembrane region" description="Helical" evidence="6">
    <location>
        <begin position="129"/>
        <end position="151"/>
    </location>
</feature>
<evidence type="ECO:0000256" key="3">
    <source>
        <dbReference type="ARBA" id="ARBA00022692"/>
    </source>
</evidence>
<feature type="transmembrane region" description="Helical" evidence="6">
    <location>
        <begin position="439"/>
        <end position="464"/>
    </location>
</feature>
<dbReference type="PANTHER" id="PTHR30250">
    <property type="entry name" value="PST FAMILY PREDICTED COLANIC ACID TRANSPORTER"/>
    <property type="match status" value="1"/>
</dbReference>
<evidence type="ECO:0000313" key="7">
    <source>
        <dbReference type="EMBL" id="HJF90833.1"/>
    </source>
</evidence>
<sequence>MIQNNTISNNKRIAKNTIYLYFRQILVMVVSLYTSRVVLATLGEIDYGIYNVVGGIVTLFTFLNFAMGCATNRFITFELGKKDYEKLNIVFSYSIIIHTIIAIIILILGETIGLWFFNTQMNIPAERMYAASWVYQFSIFTCMINIMCVPYNALITSHEKMNIYAMFSVLETVLKLVIVWILVIGGYDKLILYAILLFAVGLLMRILNQIYTIRTFKHIHFVKVKNKRTLKEMIEYAQWSLVGSLAVILFDQGVNVLLNIFFGPAVNAARGISIQIKNAVTNLSNNLQQAINPQINKSYASGNINYMHTLIFASSKYTYFIMFAMIFPISLFINQILAVWLVDVPDHTAYFSILILIACILQAIGQPISNAAGANGNIKKFQIAIGGINLSLLPVAWILLKIYPIPEIVFGLHILINIIAQIARLIIVKPLISLSLKEYFAKVVIPCGVTTLVAMPIPFIMKIILPTGLIYSGIIIVTSIVCTTICVYYIGMTSGERSAISQKIAPI</sequence>
<feature type="transmembrane region" description="Helical" evidence="6">
    <location>
        <begin position="48"/>
        <end position="69"/>
    </location>
</feature>
<name>A0A921LB80_9BACT</name>
<feature type="transmembrane region" description="Helical" evidence="6">
    <location>
        <begin position="408"/>
        <end position="427"/>
    </location>
</feature>
<reference evidence="7" key="2">
    <citation type="submission" date="2021-09" db="EMBL/GenBank/DDBJ databases">
        <authorList>
            <person name="Gilroy R."/>
        </authorList>
    </citation>
    <scope>NUCLEOTIDE SEQUENCE</scope>
    <source>
        <strain evidence="7">CHK55-1828</strain>
    </source>
</reference>
<protein>
    <submittedName>
        <fullName evidence="7">Oligosaccharide flippase family protein</fullName>
    </submittedName>
</protein>
<feature type="transmembrane region" description="Helical" evidence="6">
    <location>
        <begin position="20"/>
        <end position="42"/>
    </location>
</feature>
<gene>
    <name evidence="7" type="ORF">K8W02_00385</name>
</gene>
<dbReference type="Proteomes" id="UP000717835">
    <property type="component" value="Unassembled WGS sequence"/>
</dbReference>
<evidence type="ECO:0000256" key="5">
    <source>
        <dbReference type="ARBA" id="ARBA00023136"/>
    </source>
</evidence>
<feature type="transmembrane region" description="Helical" evidence="6">
    <location>
        <begin position="470"/>
        <end position="491"/>
    </location>
</feature>
<evidence type="ECO:0000256" key="1">
    <source>
        <dbReference type="ARBA" id="ARBA00004651"/>
    </source>
</evidence>
<reference evidence="7" key="1">
    <citation type="journal article" date="2021" name="PeerJ">
        <title>Extensive microbial diversity within the chicken gut microbiome revealed by metagenomics and culture.</title>
        <authorList>
            <person name="Gilroy R."/>
            <person name="Ravi A."/>
            <person name="Getino M."/>
            <person name="Pursley I."/>
            <person name="Horton D.L."/>
            <person name="Alikhan N.F."/>
            <person name="Baker D."/>
            <person name="Gharbi K."/>
            <person name="Hall N."/>
            <person name="Watson M."/>
            <person name="Adriaenssens E.M."/>
            <person name="Foster-Nyarko E."/>
            <person name="Jarju S."/>
            <person name="Secka A."/>
            <person name="Antonio M."/>
            <person name="Oren A."/>
            <person name="Chaudhuri R.R."/>
            <person name="La Ragione R."/>
            <person name="Hildebrand F."/>
            <person name="Pallen M.J."/>
        </authorList>
    </citation>
    <scope>NUCLEOTIDE SEQUENCE</scope>
    <source>
        <strain evidence="7">CHK55-1828</strain>
    </source>
</reference>
<feature type="transmembrane region" description="Helical" evidence="6">
    <location>
        <begin position="381"/>
        <end position="402"/>
    </location>
</feature>
<comment type="subcellular location">
    <subcellularLocation>
        <location evidence="1">Cell membrane</location>
        <topology evidence="1">Multi-pass membrane protein</topology>
    </subcellularLocation>
</comment>
<proteinExistence type="predicted"/>
<dbReference type="GO" id="GO:0005886">
    <property type="term" value="C:plasma membrane"/>
    <property type="evidence" value="ECO:0007669"/>
    <property type="project" value="UniProtKB-SubCell"/>
</dbReference>
<keyword evidence="2" id="KW-1003">Cell membrane</keyword>
<evidence type="ECO:0000256" key="2">
    <source>
        <dbReference type="ARBA" id="ARBA00022475"/>
    </source>
</evidence>
<keyword evidence="3 6" id="KW-0812">Transmembrane</keyword>
<feature type="transmembrane region" description="Helical" evidence="6">
    <location>
        <begin position="190"/>
        <end position="207"/>
    </location>
</feature>
<evidence type="ECO:0000256" key="6">
    <source>
        <dbReference type="SAM" id="Phobius"/>
    </source>
</evidence>
<feature type="transmembrane region" description="Helical" evidence="6">
    <location>
        <begin position="90"/>
        <end position="117"/>
    </location>
</feature>
<dbReference type="AlphaFoldDB" id="A0A921LB80"/>
<feature type="transmembrane region" description="Helical" evidence="6">
    <location>
        <begin position="163"/>
        <end position="184"/>
    </location>
</feature>
<feature type="transmembrane region" description="Helical" evidence="6">
    <location>
        <begin position="348"/>
        <end position="369"/>
    </location>
</feature>
<dbReference type="EMBL" id="DYVX01000003">
    <property type="protein sequence ID" value="HJF90833.1"/>
    <property type="molecule type" value="Genomic_DNA"/>
</dbReference>
<dbReference type="InterPro" id="IPR050833">
    <property type="entry name" value="Poly_Biosynth_Transport"/>
</dbReference>
<feature type="transmembrane region" description="Helical" evidence="6">
    <location>
        <begin position="317"/>
        <end position="342"/>
    </location>
</feature>
<evidence type="ECO:0000313" key="8">
    <source>
        <dbReference type="Proteomes" id="UP000717835"/>
    </source>
</evidence>
<organism evidence="7 8">
    <name type="scientific">Mediterranea massiliensis</name>
    <dbReference type="NCBI Taxonomy" id="1841865"/>
    <lineage>
        <taxon>Bacteria</taxon>
        <taxon>Pseudomonadati</taxon>
        <taxon>Bacteroidota</taxon>
        <taxon>Bacteroidia</taxon>
        <taxon>Bacteroidales</taxon>
        <taxon>Bacteroidaceae</taxon>
        <taxon>Mediterranea</taxon>
    </lineage>
</organism>
<keyword evidence="5 6" id="KW-0472">Membrane</keyword>
<comment type="caution">
    <text evidence="7">The sequence shown here is derived from an EMBL/GenBank/DDBJ whole genome shotgun (WGS) entry which is preliminary data.</text>
</comment>
<feature type="non-terminal residue" evidence="7">
    <location>
        <position position="507"/>
    </location>
</feature>